<reference evidence="1 2" key="1">
    <citation type="journal article" date="2021" name="Elife">
        <title>Chloroplast acquisition without the gene transfer in kleptoplastic sea slugs, Plakobranchus ocellatus.</title>
        <authorList>
            <person name="Maeda T."/>
            <person name="Takahashi S."/>
            <person name="Yoshida T."/>
            <person name="Shimamura S."/>
            <person name="Takaki Y."/>
            <person name="Nagai Y."/>
            <person name="Toyoda A."/>
            <person name="Suzuki Y."/>
            <person name="Arimoto A."/>
            <person name="Ishii H."/>
            <person name="Satoh N."/>
            <person name="Nishiyama T."/>
            <person name="Hasebe M."/>
            <person name="Maruyama T."/>
            <person name="Minagawa J."/>
            <person name="Obokata J."/>
            <person name="Shigenobu S."/>
        </authorList>
    </citation>
    <scope>NUCLEOTIDE SEQUENCE [LARGE SCALE GENOMIC DNA]</scope>
</reference>
<dbReference type="Proteomes" id="UP000735302">
    <property type="component" value="Unassembled WGS sequence"/>
</dbReference>
<organism evidence="1 2">
    <name type="scientific">Plakobranchus ocellatus</name>
    <dbReference type="NCBI Taxonomy" id="259542"/>
    <lineage>
        <taxon>Eukaryota</taxon>
        <taxon>Metazoa</taxon>
        <taxon>Spiralia</taxon>
        <taxon>Lophotrochozoa</taxon>
        <taxon>Mollusca</taxon>
        <taxon>Gastropoda</taxon>
        <taxon>Heterobranchia</taxon>
        <taxon>Euthyneura</taxon>
        <taxon>Panpulmonata</taxon>
        <taxon>Sacoglossa</taxon>
        <taxon>Placobranchoidea</taxon>
        <taxon>Plakobranchidae</taxon>
        <taxon>Plakobranchus</taxon>
    </lineage>
</organism>
<keyword evidence="2" id="KW-1185">Reference proteome</keyword>
<sequence length="157" mass="17329">MQQREVAALHTVGDCQDSYRSSLICLHLNPYAARSPWILKTISHNDVLLAVTQGSYYISNQEKNGGEYRLAQSDKPEQLIKLTAVKQPRLANGRALTLPRSFTWTCVHILLSPEALLDKGMHVPADGQALSAAEVVSPVYRSVNTETAGTERGARER</sequence>
<proteinExistence type="predicted"/>
<dbReference type="AlphaFoldDB" id="A0AAV4BPX9"/>
<comment type="caution">
    <text evidence="1">The sequence shown here is derived from an EMBL/GenBank/DDBJ whole genome shotgun (WGS) entry which is preliminary data.</text>
</comment>
<gene>
    <name evidence="1" type="ORF">PoB_004758100</name>
</gene>
<protein>
    <submittedName>
        <fullName evidence="1">Uncharacterized protein</fullName>
    </submittedName>
</protein>
<name>A0AAV4BPX9_9GAST</name>
<accession>A0AAV4BPX9</accession>
<dbReference type="EMBL" id="BLXT01005251">
    <property type="protein sequence ID" value="GFO21076.1"/>
    <property type="molecule type" value="Genomic_DNA"/>
</dbReference>
<evidence type="ECO:0000313" key="2">
    <source>
        <dbReference type="Proteomes" id="UP000735302"/>
    </source>
</evidence>
<evidence type="ECO:0000313" key="1">
    <source>
        <dbReference type="EMBL" id="GFO21076.1"/>
    </source>
</evidence>